<dbReference type="PATRIC" id="fig|1081904.3.peg.766"/>
<comment type="caution">
    <text evidence="2">The sequence shown here is derived from an EMBL/GenBank/DDBJ whole genome shotgun (WGS) entry which is preliminary data.</text>
</comment>
<gene>
    <name evidence="2" type="primary">mdsC</name>
    <name evidence="2" type="ORF">HMPREF1218_1824</name>
</gene>
<dbReference type="GO" id="GO:0016787">
    <property type="term" value="F:hydrolase activity"/>
    <property type="evidence" value="ECO:0007669"/>
    <property type="project" value="UniProtKB-KW"/>
</dbReference>
<dbReference type="PANTHER" id="PTHR21064">
    <property type="entry name" value="AMINOGLYCOSIDE PHOSPHOTRANSFERASE DOMAIN-CONTAINING PROTEIN-RELATED"/>
    <property type="match status" value="1"/>
</dbReference>
<evidence type="ECO:0000313" key="2">
    <source>
        <dbReference type="EMBL" id="ERK03314.1"/>
    </source>
</evidence>
<keyword evidence="3" id="KW-1185">Reference proteome</keyword>
<dbReference type="InterPro" id="IPR050249">
    <property type="entry name" value="Pseudomonas-type_ThrB"/>
</dbReference>
<accession>U2MVS4</accession>
<dbReference type="EMBL" id="AWET01000011">
    <property type="protein sequence ID" value="ERK03314.1"/>
    <property type="molecule type" value="Genomic_DNA"/>
</dbReference>
<dbReference type="SUPFAM" id="SSF56112">
    <property type="entry name" value="Protein kinase-like (PK-like)"/>
    <property type="match status" value="1"/>
</dbReference>
<dbReference type="AlphaFoldDB" id="U2MVS4"/>
<dbReference type="InterPro" id="IPR002575">
    <property type="entry name" value="Aminoglycoside_PTrfase"/>
</dbReference>
<sequence length="394" mass="45636">MLKNALHFRFYGYICNSQKSWKTMQENELKAIISHFGISGTVDTIKPLGNGLINDTYKVNTLEQDQSDYVLQRINNAVFTDVELLQHNIEAVTAHIRKKLMARNESDIDRKVLTFIPTAAGKTYFKDDSDRFWRVSVFIPNAKTYEAVTPEYAYYCGLTFGEFENMLVDMNEELGETIPDFHNMELRMQQLRAAIETDAKGRVDEVRSIINELEQDAGEMCKAERLFRAGQLPKRICHCDTKVNNMMFDEAGHVLCVIDLDTVMPSFIFSDYGDFLRTGANFVAEDDSNFDRVGFNEDVFRSFTKGYLESASSFLTPIEIENLPYAVALFPYMQCVRFLTDYINGDTYYHIKYPEHNLVRTKNQLMFYRSVCAHKQMMTDFINECLKTNEKTDR</sequence>
<organism evidence="2 3">
    <name type="scientific">Hoylesella pleuritidis F0068</name>
    <dbReference type="NCBI Taxonomy" id="1081904"/>
    <lineage>
        <taxon>Bacteria</taxon>
        <taxon>Pseudomonadati</taxon>
        <taxon>Bacteroidota</taxon>
        <taxon>Bacteroidia</taxon>
        <taxon>Bacteroidales</taxon>
        <taxon>Prevotellaceae</taxon>
        <taxon>Hoylesella</taxon>
    </lineage>
</organism>
<dbReference type="Proteomes" id="UP000016600">
    <property type="component" value="Unassembled WGS sequence"/>
</dbReference>
<reference evidence="2 3" key="1">
    <citation type="submission" date="2013-08" db="EMBL/GenBank/DDBJ databases">
        <authorList>
            <person name="Durkin A.S."/>
            <person name="Haft D.R."/>
            <person name="McCorrison J."/>
            <person name="Torralba M."/>
            <person name="Gillis M."/>
            <person name="Haft D.H."/>
            <person name="Methe B."/>
            <person name="Sutton G."/>
            <person name="Nelson K.E."/>
        </authorList>
    </citation>
    <scope>NUCLEOTIDE SEQUENCE [LARGE SCALE GENOMIC DNA]</scope>
    <source>
        <strain evidence="2 3">F0068</strain>
    </source>
</reference>
<protein>
    <submittedName>
        <fullName evidence="2">Mucin-desulfating sulfatase</fullName>
        <ecNumber evidence="2">3.1.6.-</ecNumber>
    </submittedName>
</protein>
<feature type="domain" description="Aminoglycoside phosphotransferase" evidence="1">
    <location>
        <begin position="44"/>
        <end position="290"/>
    </location>
</feature>
<keyword evidence="2" id="KW-0378">Hydrolase</keyword>
<name>U2MVS4_9BACT</name>
<dbReference type="PANTHER" id="PTHR21064:SF5">
    <property type="entry name" value="SLR1880 PROTEIN"/>
    <property type="match status" value="1"/>
</dbReference>
<dbReference type="Pfam" id="PF01636">
    <property type="entry name" value="APH"/>
    <property type="match status" value="1"/>
</dbReference>
<evidence type="ECO:0000313" key="3">
    <source>
        <dbReference type="Proteomes" id="UP000016600"/>
    </source>
</evidence>
<dbReference type="InterPro" id="IPR011009">
    <property type="entry name" value="Kinase-like_dom_sf"/>
</dbReference>
<dbReference type="Gene3D" id="3.90.1200.10">
    <property type="match status" value="1"/>
</dbReference>
<evidence type="ECO:0000259" key="1">
    <source>
        <dbReference type="Pfam" id="PF01636"/>
    </source>
</evidence>
<proteinExistence type="predicted"/>
<dbReference type="EC" id="3.1.6.-" evidence="2"/>